<accession>A0A699S3K2</accession>
<feature type="non-terminal residue" evidence="1">
    <location>
        <position position="215"/>
    </location>
</feature>
<evidence type="ECO:0000313" key="1">
    <source>
        <dbReference type="EMBL" id="GFC91913.1"/>
    </source>
</evidence>
<feature type="non-terminal residue" evidence="1">
    <location>
        <position position="1"/>
    </location>
</feature>
<proteinExistence type="predicted"/>
<dbReference type="EMBL" id="BKCJ011134494">
    <property type="protein sequence ID" value="GFC91913.1"/>
    <property type="molecule type" value="Genomic_DNA"/>
</dbReference>
<gene>
    <name evidence="1" type="ORF">Tci_863883</name>
</gene>
<reference evidence="1" key="1">
    <citation type="journal article" date="2019" name="Sci. Rep.">
        <title>Draft genome of Tanacetum cinerariifolium, the natural source of mosquito coil.</title>
        <authorList>
            <person name="Yamashiro T."/>
            <person name="Shiraishi A."/>
            <person name="Satake H."/>
            <person name="Nakayama K."/>
        </authorList>
    </citation>
    <scope>NUCLEOTIDE SEQUENCE</scope>
</reference>
<sequence>PSPLTLLSSPLPQIPSLSLPASPPILPIPLHIASPHLQLLSSDRRADRPEVTLPPRKRLSIVHCSRYEAGESLAAAAARPIEEVNTRVTELAAVQEQDTQDIYGVIEDAQGRQTKMFQRVETLVDDSRYHYETGRLVDQEARCSREAWAHSIGLSSTVHFELQGYITHTWVQDQRIDAQDTLIATLTTQLSSLQGYLVTALGEIQALQAREQARA</sequence>
<comment type="caution">
    <text evidence="1">The sequence shown here is derived from an EMBL/GenBank/DDBJ whole genome shotgun (WGS) entry which is preliminary data.</text>
</comment>
<organism evidence="1">
    <name type="scientific">Tanacetum cinerariifolium</name>
    <name type="common">Dalmatian daisy</name>
    <name type="synonym">Chrysanthemum cinerariifolium</name>
    <dbReference type="NCBI Taxonomy" id="118510"/>
    <lineage>
        <taxon>Eukaryota</taxon>
        <taxon>Viridiplantae</taxon>
        <taxon>Streptophyta</taxon>
        <taxon>Embryophyta</taxon>
        <taxon>Tracheophyta</taxon>
        <taxon>Spermatophyta</taxon>
        <taxon>Magnoliopsida</taxon>
        <taxon>eudicotyledons</taxon>
        <taxon>Gunneridae</taxon>
        <taxon>Pentapetalae</taxon>
        <taxon>asterids</taxon>
        <taxon>campanulids</taxon>
        <taxon>Asterales</taxon>
        <taxon>Asteraceae</taxon>
        <taxon>Asteroideae</taxon>
        <taxon>Anthemideae</taxon>
        <taxon>Anthemidinae</taxon>
        <taxon>Tanacetum</taxon>
    </lineage>
</organism>
<dbReference type="AlphaFoldDB" id="A0A699S3K2"/>
<protein>
    <submittedName>
        <fullName evidence="1">Uncharacterized protein</fullName>
    </submittedName>
</protein>
<name>A0A699S3K2_TANCI</name>